<feature type="region of interest" description="Disordered" evidence="2">
    <location>
        <begin position="20"/>
        <end position="40"/>
    </location>
</feature>
<organism evidence="4 5">
    <name type="scientific">Frigoriglobus tundricola</name>
    <dbReference type="NCBI Taxonomy" id="2774151"/>
    <lineage>
        <taxon>Bacteria</taxon>
        <taxon>Pseudomonadati</taxon>
        <taxon>Planctomycetota</taxon>
        <taxon>Planctomycetia</taxon>
        <taxon>Gemmatales</taxon>
        <taxon>Gemmataceae</taxon>
        <taxon>Frigoriglobus</taxon>
    </lineage>
</organism>
<dbReference type="Proteomes" id="UP000503447">
    <property type="component" value="Chromosome"/>
</dbReference>
<dbReference type="AlphaFoldDB" id="A0A6M5Z1T3"/>
<evidence type="ECO:0000313" key="5">
    <source>
        <dbReference type="Proteomes" id="UP000503447"/>
    </source>
</evidence>
<evidence type="ECO:0000313" key="4">
    <source>
        <dbReference type="EMBL" id="QJX00388.1"/>
    </source>
</evidence>
<dbReference type="KEGG" id="ftj:FTUN_8017"/>
<evidence type="ECO:0000256" key="3">
    <source>
        <dbReference type="SAM" id="SignalP"/>
    </source>
</evidence>
<name>A0A6M5Z1T3_9BACT</name>
<keyword evidence="5" id="KW-1185">Reference proteome</keyword>
<protein>
    <recommendedName>
        <fullName evidence="6">P pilus assembly/Cpx signaling pathway, periplasmic inhibitor/zinc-resistance associated protein</fullName>
    </recommendedName>
</protein>
<proteinExistence type="predicted"/>
<keyword evidence="3" id="KW-0732">Signal</keyword>
<feature type="coiled-coil region" evidence="1">
    <location>
        <begin position="71"/>
        <end position="98"/>
    </location>
</feature>
<feature type="compositionally biased region" description="Basic and acidic residues" evidence="2">
    <location>
        <begin position="23"/>
        <end position="40"/>
    </location>
</feature>
<keyword evidence="1" id="KW-0175">Coiled coil</keyword>
<dbReference type="RefSeq" id="WP_171475142.1">
    <property type="nucleotide sequence ID" value="NZ_CP053452.2"/>
</dbReference>
<evidence type="ECO:0000256" key="2">
    <source>
        <dbReference type="SAM" id="MobiDB-lite"/>
    </source>
</evidence>
<feature type="signal peptide" evidence="3">
    <location>
        <begin position="1"/>
        <end position="22"/>
    </location>
</feature>
<evidence type="ECO:0000256" key="1">
    <source>
        <dbReference type="SAM" id="Coils"/>
    </source>
</evidence>
<gene>
    <name evidence="4" type="ORF">FTUN_8017</name>
</gene>
<sequence>MYRAGFLSLFACLIVLSGGSVGQDKKDEPKKDEKKIDKKDDTATKVKGVLPQNWKKLGLTDTQVQDIYKIQNKYNDEINKLDSKIKELKAVRDKEERAVLTPEQKKRLEEILTGKDKDK</sequence>
<reference evidence="5" key="1">
    <citation type="submission" date="2020-05" db="EMBL/GenBank/DDBJ databases">
        <title>Frigoriglobus tundricola gen. nov., sp. nov., a psychrotolerant cellulolytic planctomycete of the family Gemmataceae with two divergent copies of 16S rRNA gene.</title>
        <authorList>
            <person name="Kulichevskaya I.S."/>
            <person name="Ivanova A.A."/>
            <person name="Naumoff D.G."/>
            <person name="Beletsky A.V."/>
            <person name="Rijpstra W.I.C."/>
            <person name="Sinninghe Damste J.S."/>
            <person name="Mardanov A.V."/>
            <person name="Ravin N.V."/>
            <person name="Dedysh S.N."/>
        </authorList>
    </citation>
    <scope>NUCLEOTIDE SEQUENCE [LARGE SCALE GENOMIC DNA]</scope>
    <source>
        <strain evidence="5">PL17</strain>
    </source>
</reference>
<evidence type="ECO:0008006" key="6">
    <source>
        <dbReference type="Google" id="ProtNLM"/>
    </source>
</evidence>
<feature type="chain" id="PRO_5026998962" description="P pilus assembly/Cpx signaling pathway, periplasmic inhibitor/zinc-resistance associated protein" evidence="3">
    <location>
        <begin position="23"/>
        <end position="119"/>
    </location>
</feature>
<dbReference type="EMBL" id="CP053452">
    <property type="protein sequence ID" value="QJX00388.1"/>
    <property type="molecule type" value="Genomic_DNA"/>
</dbReference>
<accession>A0A6M5Z1T3</accession>